<dbReference type="InterPro" id="IPR005824">
    <property type="entry name" value="KOW"/>
</dbReference>
<evidence type="ECO:0000256" key="1">
    <source>
        <dbReference type="ARBA" id="ARBA00010618"/>
    </source>
</evidence>
<dbReference type="PANTHER" id="PTHR12903">
    <property type="entry name" value="MITOCHONDRIAL RIBOSOMAL PROTEIN L24"/>
    <property type="match status" value="1"/>
</dbReference>
<reference evidence="8" key="1">
    <citation type="submission" date="2020-10" db="EMBL/GenBank/DDBJ databases">
        <authorList>
            <person name="Gilroy R."/>
        </authorList>
    </citation>
    <scope>NUCLEOTIDE SEQUENCE</scope>
    <source>
        <strain evidence="8">14700</strain>
    </source>
</reference>
<keyword evidence="5" id="KW-0694">RNA-binding</keyword>
<comment type="caution">
    <text evidence="8">The sequence shown here is derived from an EMBL/GenBank/DDBJ whole genome shotgun (WGS) entry which is preliminary data.</text>
</comment>
<keyword evidence="5" id="KW-0699">rRNA-binding</keyword>
<dbReference type="GO" id="GO:0006412">
    <property type="term" value="P:translation"/>
    <property type="evidence" value="ECO:0007669"/>
    <property type="project" value="UniProtKB-UniRule"/>
</dbReference>
<reference evidence="8" key="2">
    <citation type="journal article" date="2021" name="PeerJ">
        <title>Extensive microbial diversity within the chicken gut microbiome revealed by metagenomics and culture.</title>
        <authorList>
            <person name="Gilroy R."/>
            <person name="Ravi A."/>
            <person name="Getino M."/>
            <person name="Pursley I."/>
            <person name="Horton D.L."/>
            <person name="Alikhan N.F."/>
            <person name="Baker D."/>
            <person name="Gharbi K."/>
            <person name="Hall N."/>
            <person name="Watson M."/>
            <person name="Adriaenssens E.M."/>
            <person name="Foster-Nyarko E."/>
            <person name="Jarju S."/>
            <person name="Secka A."/>
            <person name="Antonio M."/>
            <person name="Oren A."/>
            <person name="Chaudhuri R.R."/>
            <person name="La Ragione R."/>
            <person name="Hildebrand F."/>
            <person name="Pallen M.J."/>
        </authorList>
    </citation>
    <scope>NUCLEOTIDE SEQUENCE</scope>
    <source>
        <strain evidence="8">14700</strain>
    </source>
</reference>
<organism evidence="8 9">
    <name type="scientific">Candidatus Ornithospirochaeta stercoravium</name>
    <dbReference type="NCBI Taxonomy" id="2840897"/>
    <lineage>
        <taxon>Bacteria</taxon>
        <taxon>Pseudomonadati</taxon>
        <taxon>Spirochaetota</taxon>
        <taxon>Spirochaetia</taxon>
        <taxon>Spirochaetales</taxon>
        <taxon>Spirochaetaceae</taxon>
        <taxon>Spirochaetaceae incertae sedis</taxon>
        <taxon>Candidatus Ornithospirochaeta</taxon>
    </lineage>
</organism>
<comment type="function">
    <text evidence="5">One of two assembly initiator proteins, it binds directly to the 5'-end of the 23S rRNA, where it nucleates assembly of the 50S subunit.</text>
</comment>
<evidence type="ECO:0000313" key="9">
    <source>
        <dbReference type="Proteomes" id="UP000810292"/>
    </source>
</evidence>
<dbReference type="GO" id="GO:0003735">
    <property type="term" value="F:structural constituent of ribosome"/>
    <property type="evidence" value="ECO:0007669"/>
    <property type="project" value="InterPro"/>
</dbReference>
<comment type="function">
    <text evidence="5">One of the proteins that surrounds the polypeptide exit tunnel on the outside of the subunit.</text>
</comment>
<accession>A0A9D9I9R2</accession>
<dbReference type="CDD" id="cd06089">
    <property type="entry name" value="KOW_RPL26"/>
    <property type="match status" value="1"/>
</dbReference>
<dbReference type="SMART" id="SM00739">
    <property type="entry name" value="KOW"/>
    <property type="match status" value="1"/>
</dbReference>
<evidence type="ECO:0000256" key="5">
    <source>
        <dbReference type="HAMAP-Rule" id="MF_01326"/>
    </source>
</evidence>
<dbReference type="HAMAP" id="MF_01326_B">
    <property type="entry name" value="Ribosomal_uL24_B"/>
    <property type="match status" value="1"/>
</dbReference>
<evidence type="ECO:0000256" key="3">
    <source>
        <dbReference type="ARBA" id="ARBA00023274"/>
    </source>
</evidence>
<dbReference type="InterPro" id="IPR008991">
    <property type="entry name" value="Translation_prot_SH3-like_sf"/>
</dbReference>
<dbReference type="EMBL" id="JADIMF010000019">
    <property type="protein sequence ID" value="MBO8468402.1"/>
    <property type="molecule type" value="Genomic_DNA"/>
</dbReference>
<dbReference type="PROSITE" id="PS01108">
    <property type="entry name" value="RIBOSOMAL_L24"/>
    <property type="match status" value="1"/>
</dbReference>
<evidence type="ECO:0000259" key="7">
    <source>
        <dbReference type="SMART" id="SM00739"/>
    </source>
</evidence>
<dbReference type="SUPFAM" id="SSF50104">
    <property type="entry name" value="Translation proteins SH3-like domain"/>
    <property type="match status" value="1"/>
</dbReference>
<dbReference type="GO" id="GO:1990904">
    <property type="term" value="C:ribonucleoprotein complex"/>
    <property type="evidence" value="ECO:0007669"/>
    <property type="project" value="UniProtKB-KW"/>
</dbReference>
<name>A0A9D9I9R2_9SPIO</name>
<evidence type="ECO:0000313" key="8">
    <source>
        <dbReference type="EMBL" id="MBO8468402.1"/>
    </source>
</evidence>
<dbReference type="Gene3D" id="2.30.30.30">
    <property type="match status" value="1"/>
</dbReference>
<dbReference type="InterPro" id="IPR005825">
    <property type="entry name" value="Ribosomal_uL24_CS"/>
</dbReference>
<dbReference type="Pfam" id="PF00467">
    <property type="entry name" value="KOW"/>
    <property type="match status" value="1"/>
</dbReference>
<evidence type="ECO:0000256" key="4">
    <source>
        <dbReference type="ARBA" id="ARBA00035206"/>
    </source>
</evidence>
<dbReference type="Pfam" id="PF17136">
    <property type="entry name" value="ribosomal_L24"/>
    <property type="match status" value="1"/>
</dbReference>
<evidence type="ECO:0000256" key="6">
    <source>
        <dbReference type="RuleBase" id="RU003477"/>
    </source>
</evidence>
<dbReference type="AlphaFoldDB" id="A0A9D9I9R2"/>
<dbReference type="InterPro" id="IPR003256">
    <property type="entry name" value="Ribosomal_uL24"/>
</dbReference>
<dbReference type="GO" id="GO:0005840">
    <property type="term" value="C:ribosome"/>
    <property type="evidence" value="ECO:0007669"/>
    <property type="project" value="UniProtKB-KW"/>
</dbReference>
<sequence length="99" mass="11134">MRLKKNDTVRIIAGKDKGLEGKIIQIDPKSERVIVQGRNMVSKTMKKRSQQDKGGIMEVEAPIHVSNVQLVSKDSVSRIGYRIENGKKVRYAKKTGEVL</sequence>
<dbReference type="GO" id="GO:0019843">
    <property type="term" value="F:rRNA binding"/>
    <property type="evidence" value="ECO:0007669"/>
    <property type="project" value="UniProtKB-UniRule"/>
</dbReference>
<dbReference type="NCBIfam" id="TIGR01079">
    <property type="entry name" value="rplX_bact"/>
    <property type="match status" value="1"/>
</dbReference>
<dbReference type="Proteomes" id="UP000810292">
    <property type="component" value="Unassembled WGS sequence"/>
</dbReference>
<gene>
    <name evidence="5" type="primary">rplX</name>
    <name evidence="8" type="ORF">IAA72_01275</name>
</gene>
<protein>
    <recommendedName>
        <fullName evidence="4 5">Large ribosomal subunit protein uL24</fullName>
    </recommendedName>
</protein>
<dbReference type="InterPro" id="IPR057264">
    <property type="entry name" value="Ribosomal_uL24_C"/>
</dbReference>
<dbReference type="InterPro" id="IPR014722">
    <property type="entry name" value="Rib_uL2_dom2"/>
</dbReference>
<keyword evidence="3 5" id="KW-0687">Ribonucleoprotein</keyword>
<proteinExistence type="inferred from homology"/>
<evidence type="ECO:0000256" key="2">
    <source>
        <dbReference type="ARBA" id="ARBA00022980"/>
    </source>
</evidence>
<comment type="similarity">
    <text evidence="1 5 6">Belongs to the universal ribosomal protein uL24 family.</text>
</comment>
<keyword evidence="2 5" id="KW-0689">Ribosomal protein</keyword>
<dbReference type="InterPro" id="IPR041988">
    <property type="entry name" value="Ribosomal_uL24_KOW"/>
</dbReference>
<comment type="subunit">
    <text evidence="5">Part of the 50S ribosomal subunit.</text>
</comment>
<feature type="domain" description="KOW" evidence="7">
    <location>
        <begin position="2"/>
        <end position="29"/>
    </location>
</feature>